<evidence type="ECO:0000313" key="8">
    <source>
        <dbReference type="Proteomes" id="UP001165065"/>
    </source>
</evidence>
<gene>
    <name evidence="7" type="ORF">TrCOL_g8984</name>
</gene>
<dbReference type="GO" id="GO:0019646">
    <property type="term" value="P:aerobic electron transport chain"/>
    <property type="evidence" value="ECO:0007669"/>
    <property type="project" value="TreeGrafter"/>
</dbReference>
<evidence type="ECO:0000256" key="1">
    <source>
        <dbReference type="ARBA" id="ARBA00001974"/>
    </source>
</evidence>
<protein>
    <recommendedName>
        <fullName evidence="6">FAD/NAD(P)-binding domain-containing protein</fullName>
    </recommendedName>
</protein>
<organism evidence="7 8">
    <name type="scientific">Triparma columacea</name>
    <dbReference type="NCBI Taxonomy" id="722753"/>
    <lineage>
        <taxon>Eukaryota</taxon>
        <taxon>Sar</taxon>
        <taxon>Stramenopiles</taxon>
        <taxon>Ochrophyta</taxon>
        <taxon>Bolidophyceae</taxon>
        <taxon>Parmales</taxon>
        <taxon>Triparmaceae</taxon>
        <taxon>Triparma</taxon>
    </lineage>
</organism>
<name>A0A9W7LF73_9STRA</name>
<dbReference type="PANTHER" id="PTHR42913">
    <property type="entry name" value="APOPTOSIS-INDUCING FACTOR 1"/>
    <property type="match status" value="1"/>
</dbReference>
<accession>A0A9W7LF73</accession>
<evidence type="ECO:0000256" key="3">
    <source>
        <dbReference type="ARBA" id="ARBA00022827"/>
    </source>
</evidence>
<dbReference type="SUPFAM" id="SSF51905">
    <property type="entry name" value="FAD/NAD(P)-binding domain"/>
    <property type="match status" value="2"/>
</dbReference>
<keyword evidence="3" id="KW-0274">FAD</keyword>
<dbReference type="InterPro" id="IPR023753">
    <property type="entry name" value="FAD/NAD-binding_dom"/>
</dbReference>
<dbReference type="Gene3D" id="3.50.50.100">
    <property type="match status" value="1"/>
</dbReference>
<feature type="compositionally biased region" description="Low complexity" evidence="5">
    <location>
        <begin position="237"/>
        <end position="251"/>
    </location>
</feature>
<keyword evidence="8" id="KW-1185">Reference proteome</keyword>
<dbReference type="Proteomes" id="UP001165065">
    <property type="component" value="Unassembled WGS sequence"/>
</dbReference>
<evidence type="ECO:0000259" key="6">
    <source>
        <dbReference type="Pfam" id="PF07992"/>
    </source>
</evidence>
<keyword evidence="2" id="KW-0285">Flavoprotein</keyword>
<dbReference type="InterPro" id="IPR036188">
    <property type="entry name" value="FAD/NAD-bd_sf"/>
</dbReference>
<comment type="caution">
    <text evidence="7">The sequence shown here is derived from an EMBL/GenBank/DDBJ whole genome shotgun (WGS) entry which is preliminary data.</text>
</comment>
<dbReference type="Pfam" id="PF07992">
    <property type="entry name" value="Pyr_redox_2"/>
    <property type="match status" value="1"/>
</dbReference>
<evidence type="ECO:0000256" key="4">
    <source>
        <dbReference type="ARBA" id="ARBA00023002"/>
    </source>
</evidence>
<dbReference type="GO" id="GO:0003955">
    <property type="term" value="F:NAD(P)H dehydrogenase (quinone) activity"/>
    <property type="evidence" value="ECO:0007669"/>
    <property type="project" value="TreeGrafter"/>
</dbReference>
<dbReference type="InterPro" id="IPR017584">
    <property type="entry name" value="Pyridine_nucleo_diS_OxRdtase_N"/>
</dbReference>
<dbReference type="PANTHER" id="PTHR42913:SF9">
    <property type="entry name" value="SLR1591 PROTEIN"/>
    <property type="match status" value="1"/>
</dbReference>
<evidence type="ECO:0000256" key="2">
    <source>
        <dbReference type="ARBA" id="ARBA00022630"/>
    </source>
</evidence>
<dbReference type="InterPro" id="IPR051169">
    <property type="entry name" value="NADH-Q_oxidoreductase"/>
</dbReference>
<proteinExistence type="predicted"/>
<evidence type="ECO:0000256" key="5">
    <source>
        <dbReference type="SAM" id="MobiDB-lite"/>
    </source>
</evidence>
<sequence length="459" mass="48946">MDSTPLYSDLVLIGGGHAHIHLLKMFGMPSSENPNGSSDLLPGIRLTLITKDVLTPYSGMLPGYVAGHYSYEDAHIDLSRLCAFSGFRLIHASAKGIEMDSNGKSGRVVIEGDRTDVRFDVLSIDVGSSPMKVGGGGDEWVTPVKPIDEFGRVWEGLVERVGKGDKGGTFEVGIVGGGAGGVELALSVQHKLKTLHPNVKVTIVARTEIMSSHNEKVREVFKRILSERSVRVITHTSATSVTSNTSSSPPSKDLHFTQSPAAPTPTPSPLQFNEILWCTSASAQGWLKSSTPLATTPSGFISVNSFYQTSIPTIFAAGDCATNPSSPRPKAGVFAVRAGPFIKQNLLNTLLGEPLVPHEPQSEFLGIISTGDKYAVASRGEEGCLEGAWAWKLKDTIDVTWMKGYKELPEMVDDTVMPPIVLAKGIKAMAAFAEAPMRCGGCGAKVASSVLNRVLKKVS</sequence>
<comment type="cofactor">
    <cofactor evidence="1">
        <name>FAD</name>
        <dbReference type="ChEBI" id="CHEBI:57692"/>
    </cofactor>
</comment>
<evidence type="ECO:0000313" key="7">
    <source>
        <dbReference type="EMBL" id="GMI48264.1"/>
    </source>
</evidence>
<dbReference type="NCBIfam" id="TIGR03169">
    <property type="entry name" value="Nterm_to_SelD"/>
    <property type="match status" value="1"/>
</dbReference>
<feature type="region of interest" description="Disordered" evidence="5">
    <location>
        <begin position="237"/>
        <end position="266"/>
    </location>
</feature>
<feature type="domain" description="FAD/NAD(P)-binding" evidence="6">
    <location>
        <begin position="9"/>
        <end position="331"/>
    </location>
</feature>
<dbReference type="EMBL" id="BRYA01000383">
    <property type="protein sequence ID" value="GMI48264.1"/>
    <property type="molecule type" value="Genomic_DNA"/>
</dbReference>
<reference evidence="8" key="1">
    <citation type="journal article" date="2023" name="Commun. Biol.">
        <title>Genome analysis of Parmales, the sister group of diatoms, reveals the evolutionary specialization of diatoms from phago-mixotrophs to photoautotrophs.</title>
        <authorList>
            <person name="Ban H."/>
            <person name="Sato S."/>
            <person name="Yoshikawa S."/>
            <person name="Yamada K."/>
            <person name="Nakamura Y."/>
            <person name="Ichinomiya M."/>
            <person name="Sato N."/>
            <person name="Blanc-Mathieu R."/>
            <person name="Endo H."/>
            <person name="Kuwata A."/>
            <person name="Ogata H."/>
        </authorList>
    </citation>
    <scope>NUCLEOTIDE SEQUENCE [LARGE SCALE GENOMIC DNA]</scope>
</reference>
<dbReference type="AlphaFoldDB" id="A0A9W7LF73"/>
<dbReference type="OrthoDB" id="409395at2759"/>
<dbReference type="PRINTS" id="PR00368">
    <property type="entry name" value="FADPNR"/>
</dbReference>
<keyword evidence="4" id="KW-0560">Oxidoreductase</keyword>